<dbReference type="EMBL" id="JAEMEF010000004">
    <property type="protein sequence ID" value="MBL7559394.1"/>
    <property type="molecule type" value="Genomic_DNA"/>
</dbReference>
<dbReference type="Proteomes" id="UP000605013">
    <property type="component" value="Unassembled WGS sequence"/>
</dbReference>
<accession>A0ABS1WJT7</accession>
<dbReference type="PANTHER" id="PTHR30535:SF34">
    <property type="entry name" value="MOLYBDATE-BINDING PROTEIN MOLA"/>
    <property type="match status" value="1"/>
</dbReference>
<organism evidence="2 3">
    <name type="scientific">Olleya sediminilitoris</name>
    <dbReference type="NCBI Taxonomy" id="2795739"/>
    <lineage>
        <taxon>Bacteria</taxon>
        <taxon>Pseudomonadati</taxon>
        <taxon>Bacteroidota</taxon>
        <taxon>Flavobacteriia</taxon>
        <taxon>Flavobacteriales</taxon>
        <taxon>Flavobacteriaceae</taxon>
    </lineage>
</organism>
<gene>
    <name evidence="2" type="ORF">JAO71_06195</name>
</gene>
<dbReference type="InterPro" id="IPR050902">
    <property type="entry name" value="ABC_Transporter_SBP"/>
</dbReference>
<proteinExistence type="predicted"/>
<dbReference type="RefSeq" id="WP_202999614.1">
    <property type="nucleotide sequence ID" value="NZ_JAEMEF010000004.1"/>
</dbReference>
<dbReference type="SUPFAM" id="SSF53807">
    <property type="entry name" value="Helical backbone' metal receptor"/>
    <property type="match status" value="1"/>
</dbReference>
<evidence type="ECO:0000259" key="1">
    <source>
        <dbReference type="PROSITE" id="PS50983"/>
    </source>
</evidence>
<dbReference type="PANTHER" id="PTHR30535">
    <property type="entry name" value="VITAMIN B12-BINDING PROTEIN"/>
    <property type="match status" value="1"/>
</dbReference>
<sequence length="385" mass="43240">MLQNKVYLLLFISSFLLFNCKEDKGIIRKLPPLEKSTNSITYAEGFSVEEVSGFKVLKINNPWPNADKTYKYVLISKEEAAKRSFMKGEYDGIIITPVKRIVVTSTTHIPALELLNEEESLIGFPGTDYVSSQKTRQLIDNGNIRELGKNEGLNTEVLLDLNPNLVVGFGVDGSSKSLNTVSKANIPVVYNGDWVEKSPLAKAEWIKFFGALYNKTKQADSIFKTIETDYKAAKKLAQTVKNRPTVISGAMHKDVWYLPNGTSTEAQFLKDANVDYLYADTTGKGSLALSFETVFEKAKSANLWLSPSYFPTMEALKEANTHYTQFDAFKNNAIYTFSNTTGKTGGVLYYELGLARPDLVLKDIIKISHPELLPYYQPFFFKQLK</sequence>
<reference evidence="2 3" key="1">
    <citation type="submission" date="2020-12" db="EMBL/GenBank/DDBJ databases">
        <title>Olleya sediminilitoris sp. nov., isolated from a tidal flat.</title>
        <authorList>
            <person name="Park S."/>
            <person name="Yoon J.-H."/>
        </authorList>
    </citation>
    <scope>NUCLEOTIDE SEQUENCE [LARGE SCALE GENOMIC DNA]</scope>
    <source>
        <strain evidence="2 3">YSTF-M6</strain>
    </source>
</reference>
<evidence type="ECO:0000313" key="2">
    <source>
        <dbReference type="EMBL" id="MBL7559394.1"/>
    </source>
</evidence>
<protein>
    <submittedName>
        <fullName evidence="2">ABC transporter substrate-binding protein</fullName>
    </submittedName>
</protein>
<comment type="caution">
    <text evidence="2">The sequence shown here is derived from an EMBL/GenBank/DDBJ whole genome shotgun (WGS) entry which is preliminary data.</text>
</comment>
<keyword evidence="3" id="KW-1185">Reference proteome</keyword>
<evidence type="ECO:0000313" key="3">
    <source>
        <dbReference type="Proteomes" id="UP000605013"/>
    </source>
</evidence>
<dbReference type="Gene3D" id="3.40.50.1980">
    <property type="entry name" value="Nitrogenase molybdenum iron protein domain"/>
    <property type="match status" value="2"/>
</dbReference>
<name>A0ABS1WJT7_9FLAO</name>
<dbReference type="InterPro" id="IPR002491">
    <property type="entry name" value="ABC_transptr_periplasmic_BD"/>
</dbReference>
<feature type="domain" description="Fe/B12 periplasmic-binding" evidence="1">
    <location>
        <begin position="100"/>
        <end position="372"/>
    </location>
</feature>
<dbReference type="Pfam" id="PF01497">
    <property type="entry name" value="Peripla_BP_2"/>
    <property type="match status" value="1"/>
</dbReference>
<dbReference type="PROSITE" id="PS50983">
    <property type="entry name" value="FE_B12_PBP"/>
    <property type="match status" value="1"/>
</dbReference>